<dbReference type="AlphaFoldDB" id="A0A511XI91"/>
<dbReference type="EMBL" id="BJYG01000007">
    <property type="protein sequence ID" value="GEN62667.1"/>
    <property type="molecule type" value="Genomic_DNA"/>
</dbReference>
<evidence type="ECO:0000313" key="3">
    <source>
        <dbReference type="Proteomes" id="UP000321746"/>
    </source>
</evidence>
<dbReference type="SUPFAM" id="SSF51735">
    <property type="entry name" value="NAD(P)-binding Rossmann-fold domains"/>
    <property type="match status" value="1"/>
</dbReference>
<dbReference type="InterPro" id="IPR051207">
    <property type="entry name" value="ComplexI_NDUFA9_subunit"/>
</dbReference>
<accession>A0A511XI91</accession>
<feature type="domain" description="NAD-dependent epimerase/dehydratase" evidence="1">
    <location>
        <begin position="8"/>
        <end position="209"/>
    </location>
</feature>
<dbReference type="Gene3D" id="3.40.50.720">
    <property type="entry name" value="NAD(P)-binding Rossmann-like Domain"/>
    <property type="match status" value="1"/>
</dbReference>
<organism evidence="2 3">
    <name type="scientific">Acetobacter oeni</name>
    <dbReference type="NCBI Taxonomy" id="304077"/>
    <lineage>
        <taxon>Bacteria</taxon>
        <taxon>Pseudomonadati</taxon>
        <taxon>Pseudomonadota</taxon>
        <taxon>Alphaproteobacteria</taxon>
        <taxon>Acetobacterales</taxon>
        <taxon>Acetobacteraceae</taxon>
        <taxon>Acetobacter</taxon>
    </lineage>
</organism>
<name>A0A511XI91_9PROT</name>
<dbReference type="InterPro" id="IPR036291">
    <property type="entry name" value="NAD(P)-bd_dom_sf"/>
</dbReference>
<dbReference type="PANTHER" id="PTHR12126:SF11">
    <property type="entry name" value="NADH DEHYDROGENASE [UBIQUINONE] 1 ALPHA SUBCOMPLEX SUBUNIT 9, MITOCHONDRIAL"/>
    <property type="match status" value="1"/>
</dbReference>
<dbReference type="OrthoDB" id="9776313at2"/>
<proteinExistence type="predicted"/>
<dbReference type="InterPro" id="IPR001509">
    <property type="entry name" value="Epimerase_deHydtase"/>
</dbReference>
<dbReference type="Pfam" id="PF01370">
    <property type="entry name" value="Epimerase"/>
    <property type="match status" value="1"/>
</dbReference>
<dbReference type="Proteomes" id="UP000321746">
    <property type="component" value="Unassembled WGS sequence"/>
</dbReference>
<dbReference type="CDD" id="cd05271">
    <property type="entry name" value="NDUFA9_like_SDR_a"/>
    <property type="match status" value="1"/>
</dbReference>
<keyword evidence="3" id="KW-1185">Reference proteome</keyword>
<reference evidence="2 3" key="1">
    <citation type="submission" date="2019-07" db="EMBL/GenBank/DDBJ databases">
        <title>Whole genome shotgun sequence of Acetobacter oeni NBRC 105207.</title>
        <authorList>
            <person name="Hosoyama A."/>
            <person name="Uohara A."/>
            <person name="Ohji S."/>
            <person name="Ichikawa N."/>
        </authorList>
    </citation>
    <scope>NUCLEOTIDE SEQUENCE [LARGE SCALE GENOMIC DNA]</scope>
    <source>
        <strain evidence="2 3">NBRC 105207</strain>
    </source>
</reference>
<dbReference type="RefSeq" id="WP_146886507.1">
    <property type="nucleotide sequence ID" value="NZ_BJYG01000007.1"/>
</dbReference>
<evidence type="ECO:0000259" key="1">
    <source>
        <dbReference type="Pfam" id="PF01370"/>
    </source>
</evidence>
<evidence type="ECO:0000313" key="2">
    <source>
        <dbReference type="EMBL" id="GEN62667.1"/>
    </source>
</evidence>
<protein>
    <submittedName>
        <fullName evidence="2">3-beta-hydroxy-Delta(5)-steroid dehydrogenase</fullName>
    </submittedName>
</protein>
<dbReference type="GO" id="GO:0044877">
    <property type="term" value="F:protein-containing complex binding"/>
    <property type="evidence" value="ECO:0007669"/>
    <property type="project" value="TreeGrafter"/>
</dbReference>
<gene>
    <name evidence="2" type="ORF">AOE01nite_08910</name>
</gene>
<sequence>MTGQRVATVFGGSGFLGKYVVRKLAQDGYAVRVACRRTDLANSLRQLGAVGQISPFYAPVQSDDDVNAAVTGADVVINLAAILSAPTVAKLEAVNVKGAARVARLAAAQGVGTLVQMSAIGASTSAGSAYARSRGAGEEEVRLNFPAATIVRASVLFGPEDHFLNLFAALARYVPLGMPVYGFHTLVQPVYVADVAEAIRRIVATSADVRPSETSVCELGGPEVLSMADVCRRVLSMTARSKPVFAVPSSLAALQAAILERLPGRMLTRDQLRMLAVDNVTSDGMPGFQNIGMAPVSMDLIAPAYLQRYAAGGGEKNFIINQMVDLK</sequence>
<comment type="caution">
    <text evidence="2">The sequence shown here is derived from an EMBL/GenBank/DDBJ whole genome shotgun (WGS) entry which is preliminary data.</text>
</comment>
<dbReference type="PANTHER" id="PTHR12126">
    <property type="entry name" value="NADH-UBIQUINONE OXIDOREDUCTASE 39 KDA SUBUNIT-RELATED"/>
    <property type="match status" value="1"/>
</dbReference>